<sequence length="669" mass="72788">MNIKKAGTISELKLTDADYDGEEILLLGYYESGDKDPLLYKYTTQNFSTLVDDGGAVIKTTLGSWIAQFNRVVTLRDFGGKSNTDFDNGPIITKVNTYLANNAPATDATRFTFIIPASENYYKTTLGLVVPAMVNCIMDGTLLFTGTKNNVTVVTVGSAGIINEKTKIKINIRSEGPADWTNSTYVGFKIINAQVCTDFEIAQVIGFTEGGWFAGAGVSTLAKGFVHNIVKLGQLANNKIDLVITRIDDGWCNENIFLKGKFQRVSTTNSGLDKYGIVIRSESTPYSHNNNNFIGPSFEYGYNPNPEVGGGDTVPVVIYEGNTNSFTNVRLETGPVPCVIRTLGNSTDNVFETGYSSEFSYSSPKAVQDLGTYPTTIFTTRKNSVRQKSNKYQVYNSGYLPKKIFTKDGTHVYAPDEMFIAVSGSAANSKNSSTGITVTNTNVNISTSRALGVRVDTSKNKRFIINKYVVKDGLPGRIMVRCYDDSGTVLTNDKIYVKGEATTPPVYNSAFGGVYRMGSDVDTYMYVKFDDDVKYADILIGGGSAACELKSFSIEALDFPSSIIDPYNKKGWYASETPTTTIYETGTIVYSTAVANKLSGWVYNGSVWIDFIPSASLSTPGLVKQSAAVSNITLDDAIDLPTALTLVNELKKQFNAKLTADRNSGIQST</sequence>
<dbReference type="Proteomes" id="UP000199450">
    <property type="component" value="Unassembled WGS sequence"/>
</dbReference>
<protein>
    <submittedName>
        <fullName evidence="1">Uncharacterized protein</fullName>
    </submittedName>
</protein>
<accession>A0A1H8CJ11</accession>
<dbReference type="RefSeq" id="WP_090001360.1">
    <property type="nucleotide sequence ID" value="NZ_DAMCDB010000021.1"/>
</dbReference>
<proteinExistence type="predicted"/>
<name>A0A1H8CJ11_9FLAO</name>
<dbReference type="AlphaFoldDB" id="A0A1H8CJ11"/>
<evidence type="ECO:0000313" key="2">
    <source>
        <dbReference type="Proteomes" id="UP000199450"/>
    </source>
</evidence>
<organism evidence="1 2">
    <name type="scientific">Chryseobacterium taichungense</name>
    <dbReference type="NCBI Taxonomy" id="295069"/>
    <lineage>
        <taxon>Bacteria</taxon>
        <taxon>Pseudomonadati</taxon>
        <taxon>Bacteroidota</taxon>
        <taxon>Flavobacteriia</taxon>
        <taxon>Flavobacteriales</taxon>
        <taxon>Weeksellaceae</taxon>
        <taxon>Chryseobacterium group</taxon>
        <taxon>Chryseobacterium</taxon>
    </lineage>
</organism>
<reference evidence="2" key="1">
    <citation type="submission" date="2016-10" db="EMBL/GenBank/DDBJ databases">
        <authorList>
            <person name="Varghese N."/>
            <person name="Submissions S."/>
        </authorList>
    </citation>
    <scope>NUCLEOTIDE SEQUENCE [LARGE SCALE GENOMIC DNA]</scope>
    <source>
        <strain evidence="2">DSM 17453</strain>
    </source>
</reference>
<dbReference type="EMBL" id="FOBV01000009">
    <property type="protein sequence ID" value="SEM94077.1"/>
    <property type="molecule type" value="Genomic_DNA"/>
</dbReference>
<dbReference type="OrthoDB" id="606446at2"/>
<dbReference type="STRING" id="295069.SAMN05421856_10955"/>
<keyword evidence="2" id="KW-1185">Reference proteome</keyword>
<gene>
    <name evidence="1" type="ORF">SAMN05421856_10955</name>
</gene>
<evidence type="ECO:0000313" key="1">
    <source>
        <dbReference type="EMBL" id="SEM94077.1"/>
    </source>
</evidence>